<feature type="domain" description="Baseplate hub protein gp44-like N-terminal" evidence="1">
    <location>
        <begin position="14"/>
        <end position="97"/>
    </location>
</feature>
<dbReference type="SUPFAM" id="SSF69279">
    <property type="entry name" value="Phage tail proteins"/>
    <property type="match status" value="2"/>
</dbReference>
<organism evidence="5 6">
    <name type="scientific">Chromobacterium sphagni</name>
    <dbReference type="NCBI Taxonomy" id="1903179"/>
    <lineage>
        <taxon>Bacteria</taxon>
        <taxon>Pseudomonadati</taxon>
        <taxon>Pseudomonadota</taxon>
        <taxon>Betaproteobacteria</taxon>
        <taxon>Neisseriales</taxon>
        <taxon>Chromobacteriaceae</taxon>
        <taxon>Chromobacterium</taxon>
    </lineage>
</organism>
<comment type="caution">
    <text evidence="5">The sequence shown here is derived from an EMBL/GenBank/DDBJ whole genome shotgun (WGS) entry which is preliminary data.</text>
</comment>
<dbReference type="InterPro" id="IPR054034">
    <property type="entry name" value="NMB1110-like_C"/>
</dbReference>
<feature type="domain" description="Tail protein NMB1110-like C-terminal" evidence="2">
    <location>
        <begin position="275"/>
        <end position="343"/>
    </location>
</feature>
<evidence type="ECO:0000313" key="6">
    <source>
        <dbReference type="Proteomes" id="UP000180088"/>
    </source>
</evidence>
<dbReference type="Pfam" id="PF21683">
    <property type="entry name" value="GpP-like_1st"/>
    <property type="match status" value="1"/>
</dbReference>
<dbReference type="Gene3D" id="3.30.1920.10">
    <property type="entry name" value="Baseplate protein-like domains - 2 layer sandwich fold"/>
    <property type="match status" value="1"/>
</dbReference>
<name>A0A1S1WYA8_9NEIS</name>
<evidence type="ECO:0000259" key="2">
    <source>
        <dbReference type="Pfam" id="PF22174"/>
    </source>
</evidence>
<reference evidence="5 6" key="1">
    <citation type="submission" date="2016-09" db="EMBL/GenBank/DDBJ databases">
        <title>Chromobacterium muskegensis sp. nov., an insecticidal bacterium isolated from Sphagnum bogs.</title>
        <authorList>
            <person name="Sparks M.E."/>
            <person name="Blackburn M.B."/>
            <person name="Gundersen-Rindal D.E."/>
            <person name="Mitchell A."/>
            <person name="Farrar R."/>
            <person name="Kuhar D."/>
        </authorList>
    </citation>
    <scope>NUCLEOTIDE SEQUENCE [LARGE SCALE GENOMIC DNA]</scope>
    <source>
        <strain evidence="5 6">37-2</strain>
    </source>
</reference>
<dbReference type="RefSeq" id="WP_071115149.1">
    <property type="nucleotide sequence ID" value="NZ_MKCS01000001.1"/>
</dbReference>
<dbReference type="STRING" id="1903179.BI347_01280"/>
<gene>
    <name evidence="5" type="ORF">BI347_01280</name>
</gene>
<dbReference type="EMBL" id="MKCS01000001">
    <property type="protein sequence ID" value="OHX12287.1"/>
    <property type="molecule type" value="Genomic_DNA"/>
</dbReference>
<dbReference type="InterPro" id="IPR026276">
    <property type="entry name" value="Baseplate_GpP"/>
</dbReference>
<protein>
    <submittedName>
        <fullName evidence="5">Phage tail protein</fullName>
    </submittedName>
</protein>
<dbReference type="InterPro" id="IPR049354">
    <property type="entry name" value="GpP-like_N"/>
</dbReference>
<dbReference type="InterPro" id="IPR054482">
    <property type="entry name" value="NMB1110-like_3rd"/>
</dbReference>
<evidence type="ECO:0000259" key="4">
    <source>
        <dbReference type="Pfam" id="PF22630"/>
    </source>
</evidence>
<accession>A0A1S1WYA8</accession>
<evidence type="ECO:0000259" key="1">
    <source>
        <dbReference type="Pfam" id="PF21683"/>
    </source>
</evidence>
<dbReference type="InterPro" id="IPR023399">
    <property type="entry name" value="Baseplate-like_2-layer_sand"/>
</dbReference>
<dbReference type="Pfam" id="PF22174">
    <property type="entry name" value="NMB1110-like_C"/>
    <property type="match status" value="1"/>
</dbReference>
<proteinExistence type="predicted"/>
<evidence type="ECO:0000313" key="5">
    <source>
        <dbReference type="EMBL" id="OHX12287.1"/>
    </source>
</evidence>
<evidence type="ECO:0000259" key="3">
    <source>
        <dbReference type="Pfam" id="PF22255"/>
    </source>
</evidence>
<dbReference type="InterPro" id="IPR053981">
    <property type="entry name" value="Gp44/GpP-like_2nd"/>
</dbReference>
<sequence length="353" mass="37987">MATPTKPAAPDNTLSLQIASRQHSDWTHYSIDSDLTVPADGWQVALGLPGGVFPPEVEPGAMIKVMVGEETVLMGRVDDISHSVASDSHQLSLSGRDLAGMLLDCSAPLLTAKNMTLQDVLDNVVRPLGISKVRVDAKGRGQIEKISVDPGNSAWDVLSRAAQANGLTAWFDPDGTLVVGGPDYSQPASARLILRRDGKGNNVISLSETRSHAQRYSELTLLGQGHGQALTPGRHRLQHQSYDSDVCYHKPRIQVEPDAASQAELAARADKMLADARLAGYTLSATVAGHRDSRGQLWTPGQRIEVESEPHGVNGSYFLMARTFEGGRGQGSTTRLTLKEDKCWIPAMRAGNK</sequence>
<feature type="domain" description="Tail protein NMB1110-like third" evidence="4">
    <location>
        <begin position="215"/>
        <end position="273"/>
    </location>
</feature>
<dbReference type="PIRSF" id="PIRSF004440">
    <property type="entry name" value="GpP"/>
    <property type="match status" value="1"/>
</dbReference>
<dbReference type="AlphaFoldDB" id="A0A1S1WYA8"/>
<dbReference type="Proteomes" id="UP000180088">
    <property type="component" value="Unassembled WGS sequence"/>
</dbReference>
<dbReference type="Gene3D" id="2.30.300.10">
    <property type="entry name" value="Baseplate protein-like domain - beta roll fold"/>
    <property type="match status" value="1"/>
</dbReference>
<dbReference type="Pfam" id="PF22255">
    <property type="entry name" value="Gp44-like_2nd"/>
    <property type="match status" value="1"/>
</dbReference>
<dbReference type="Gene3D" id="3.55.50.10">
    <property type="entry name" value="Baseplate protein-like domains"/>
    <property type="match status" value="1"/>
</dbReference>
<dbReference type="Pfam" id="PF22630">
    <property type="entry name" value="NMB1110_3rd"/>
    <property type="match status" value="1"/>
</dbReference>
<feature type="domain" description="Baseplate hub protein gp44/GpP-like second" evidence="3">
    <location>
        <begin position="99"/>
        <end position="180"/>
    </location>
</feature>